<dbReference type="CDD" id="cd06171">
    <property type="entry name" value="Sigma70_r4"/>
    <property type="match status" value="1"/>
</dbReference>
<keyword evidence="4" id="KW-0238">DNA-binding</keyword>
<evidence type="ECO:0000313" key="8">
    <source>
        <dbReference type="EMBL" id="SDU68119.1"/>
    </source>
</evidence>
<dbReference type="AlphaFoldDB" id="A0A1H2KHF1"/>
<dbReference type="InterPro" id="IPR014325">
    <property type="entry name" value="RNA_pol_sigma-E_actinobac"/>
</dbReference>
<dbReference type="InterPro" id="IPR039425">
    <property type="entry name" value="RNA_pol_sigma-70-like"/>
</dbReference>
<dbReference type="Proteomes" id="UP000182977">
    <property type="component" value="Chromosome I"/>
</dbReference>
<comment type="similarity">
    <text evidence="1">Belongs to the sigma-70 factor family. ECF subfamily.</text>
</comment>
<dbReference type="PANTHER" id="PTHR43133">
    <property type="entry name" value="RNA POLYMERASE ECF-TYPE SIGMA FACTO"/>
    <property type="match status" value="1"/>
</dbReference>
<keyword evidence="2" id="KW-0805">Transcription regulation</keyword>
<dbReference type="EMBL" id="LT629791">
    <property type="protein sequence ID" value="SDU68119.1"/>
    <property type="molecule type" value="Genomic_DNA"/>
</dbReference>
<keyword evidence="9" id="KW-1185">Reference proteome</keyword>
<evidence type="ECO:0000256" key="3">
    <source>
        <dbReference type="ARBA" id="ARBA00023082"/>
    </source>
</evidence>
<dbReference type="GO" id="GO:0016987">
    <property type="term" value="F:sigma factor activity"/>
    <property type="evidence" value="ECO:0007669"/>
    <property type="project" value="UniProtKB-KW"/>
</dbReference>
<evidence type="ECO:0000259" key="7">
    <source>
        <dbReference type="Pfam" id="PF08281"/>
    </source>
</evidence>
<dbReference type="SUPFAM" id="SSF88659">
    <property type="entry name" value="Sigma3 and sigma4 domains of RNA polymerase sigma factors"/>
    <property type="match status" value="1"/>
</dbReference>
<dbReference type="NCBIfam" id="TIGR02937">
    <property type="entry name" value="sigma70-ECF"/>
    <property type="match status" value="1"/>
</dbReference>
<dbReference type="InterPro" id="IPR013325">
    <property type="entry name" value="RNA_pol_sigma_r2"/>
</dbReference>
<evidence type="ECO:0000256" key="2">
    <source>
        <dbReference type="ARBA" id="ARBA00023015"/>
    </source>
</evidence>
<feature type="domain" description="RNA polymerase sigma factor 70 region 4 type 2" evidence="7">
    <location>
        <begin position="114"/>
        <end position="166"/>
    </location>
</feature>
<name>A0A1H2KHF1_9ACTN</name>
<evidence type="ECO:0000256" key="1">
    <source>
        <dbReference type="ARBA" id="ARBA00010641"/>
    </source>
</evidence>
<feature type="domain" description="RNA polymerase sigma-70 region 2" evidence="6">
    <location>
        <begin position="26"/>
        <end position="89"/>
    </location>
</feature>
<dbReference type="Gene3D" id="1.10.1740.10">
    <property type="match status" value="1"/>
</dbReference>
<dbReference type="InterPro" id="IPR007627">
    <property type="entry name" value="RNA_pol_sigma70_r2"/>
</dbReference>
<dbReference type="InterPro" id="IPR013324">
    <property type="entry name" value="RNA_pol_sigma_r3/r4-like"/>
</dbReference>
<dbReference type="GO" id="GO:0003677">
    <property type="term" value="F:DNA binding"/>
    <property type="evidence" value="ECO:0007669"/>
    <property type="project" value="UniProtKB-KW"/>
</dbReference>
<dbReference type="InterPro" id="IPR014284">
    <property type="entry name" value="RNA_pol_sigma-70_dom"/>
</dbReference>
<protein>
    <submittedName>
        <fullName evidence="8">RNA polymerase sigma-70 factor, sigma-E family</fullName>
    </submittedName>
</protein>
<dbReference type="PANTHER" id="PTHR43133:SF50">
    <property type="entry name" value="ECF RNA POLYMERASE SIGMA FACTOR SIGM"/>
    <property type="match status" value="1"/>
</dbReference>
<dbReference type="NCBIfam" id="TIGR02983">
    <property type="entry name" value="SigE-fam_strep"/>
    <property type="match status" value="1"/>
</dbReference>
<gene>
    <name evidence="8" type="ORF">SAMN04488563_3840</name>
</gene>
<evidence type="ECO:0000256" key="4">
    <source>
        <dbReference type="ARBA" id="ARBA00023125"/>
    </source>
</evidence>
<evidence type="ECO:0000313" key="9">
    <source>
        <dbReference type="Proteomes" id="UP000182977"/>
    </source>
</evidence>
<keyword evidence="3" id="KW-0731">Sigma factor</keyword>
<dbReference type="InterPro" id="IPR036388">
    <property type="entry name" value="WH-like_DNA-bd_sf"/>
</dbReference>
<dbReference type="Gene3D" id="1.10.10.10">
    <property type="entry name" value="Winged helix-like DNA-binding domain superfamily/Winged helix DNA-binding domain"/>
    <property type="match status" value="1"/>
</dbReference>
<reference evidence="9" key="1">
    <citation type="submission" date="2016-10" db="EMBL/GenBank/DDBJ databases">
        <authorList>
            <person name="Varghese N."/>
            <person name="Submissions S."/>
        </authorList>
    </citation>
    <scope>NUCLEOTIDE SEQUENCE [LARGE SCALE GENOMIC DNA]</scope>
    <source>
        <strain evidence="9">DSM 45079</strain>
    </source>
</reference>
<sequence length="178" mass="20144">MDIDADATVVAMDRDSAFEQYVEVRQAALLRLAYLLTGEQHAAEDLVQTALAKLYLAWNRLERAGSVDAYAKRIMINEHSSWWRRAWRRAETTTDNVPERPVAADFGHALAERDALWTVVQGLPPRQRAAVVLRFYEDMSEQDVAATLGCSVGTVKSQTSRALATLRKRLQERRGNDR</sequence>
<dbReference type="Pfam" id="PF04542">
    <property type="entry name" value="Sigma70_r2"/>
    <property type="match status" value="1"/>
</dbReference>
<accession>A0A1H2KHF1</accession>
<dbReference type="SUPFAM" id="SSF88946">
    <property type="entry name" value="Sigma2 domain of RNA polymerase sigma factors"/>
    <property type="match status" value="1"/>
</dbReference>
<keyword evidence="5" id="KW-0804">Transcription</keyword>
<proteinExistence type="inferred from homology"/>
<dbReference type="InterPro" id="IPR013249">
    <property type="entry name" value="RNA_pol_sigma70_r4_t2"/>
</dbReference>
<dbReference type="Pfam" id="PF08281">
    <property type="entry name" value="Sigma70_r4_2"/>
    <property type="match status" value="1"/>
</dbReference>
<evidence type="ECO:0000259" key="6">
    <source>
        <dbReference type="Pfam" id="PF04542"/>
    </source>
</evidence>
<dbReference type="GO" id="GO:0006352">
    <property type="term" value="P:DNA-templated transcription initiation"/>
    <property type="evidence" value="ECO:0007669"/>
    <property type="project" value="InterPro"/>
</dbReference>
<organism evidence="8 9">
    <name type="scientific">Jiangella alkaliphila</name>
    <dbReference type="NCBI Taxonomy" id="419479"/>
    <lineage>
        <taxon>Bacteria</taxon>
        <taxon>Bacillati</taxon>
        <taxon>Actinomycetota</taxon>
        <taxon>Actinomycetes</taxon>
        <taxon>Jiangellales</taxon>
        <taxon>Jiangellaceae</taxon>
        <taxon>Jiangella</taxon>
    </lineage>
</organism>
<dbReference type="STRING" id="419479.SAMN04488563_3840"/>
<evidence type="ECO:0000256" key="5">
    <source>
        <dbReference type="ARBA" id="ARBA00023163"/>
    </source>
</evidence>